<proteinExistence type="predicted"/>
<keyword evidence="1" id="KW-0812">Transmembrane</keyword>
<feature type="transmembrane region" description="Helical" evidence="1">
    <location>
        <begin position="122"/>
        <end position="140"/>
    </location>
</feature>
<gene>
    <name evidence="2" type="ORF">SNEC2469_LOCUS29921</name>
</gene>
<feature type="transmembrane region" description="Helical" evidence="1">
    <location>
        <begin position="15"/>
        <end position="35"/>
    </location>
</feature>
<organism evidence="2 3">
    <name type="scientific">Symbiodinium necroappetens</name>
    <dbReference type="NCBI Taxonomy" id="1628268"/>
    <lineage>
        <taxon>Eukaryota</taxon>
        <taxon>Sar</taxon>
        <taxon>Alveolata</taxon>
        <taxon>Dinophyceae</taxon>
        <taxon>Suessiales</taxon>
        <taxon>Symbiodiniaceae</taxon>
        <taxon>Symbiodinium</taxon>
    </lineage>
</organism>
<reference evidence="2" key="1">
    <citation type="submission" date="2021-02" db="EMBL/GenBank/DDBJ databases">
        <authorList>
            <person name="Dougan E. K."/>
            <person name="Rhodes N."/>
            <person name="Thang M."/>
            <person name="Chan C."/>
        </authorList>
    </citation>
    <scope>NUCLEOTIDE SEQUENCE</scope>
</reference>
<name>A0A813B822_9DINO</name>
<protein>
    <submittedName>
        <fullName evidence="2">Uncharacterized protein</fullName>
    </submittedName>
</protein>
<keyword evidence="3" id="KW-1185">Reference proteome</keyword>
<dbReference type="OrthoDB" id="421285at2759"/>
<sequence length="617" mass="69876">MAEIPSHLWLPRAKYWISLKYVVVLGVSALLLCIGRPQKLKRAPKASTLSLEEASERATAGAKSGKELPEVVFFWALSNESRNLLLSVLLLCWLILCSKLTISASWGGQLSADGMSWEAWDLLWSSGLLLFFLQALVMRFNSTCSYSAIDVAMSSRTLFPFMGDGFDVVKDAMLARMVMQSELHWTSYLGYVGLAYVWMLHFCWLWPGASGRERLDRSYLALLFLKPQEADAPRPSLSERACQAAYVETEPSRQKAMLLEDAPQALLELLAMGMTKTFPLAMNLVIPGLRLLAATQLHNSIAWQLRSWLLQEALAYSSSGERYAESLCRLETVHGKLWESFNKDLRGSAQRAARKSKEPTLITEWVKLQELQVTTPEIELLDQDGALTLRRLRLQPATLKTPSIAPGTTCIEKCMRPLRSIDRDLREKGLPEAKADTEVVLKVRTSSPLFLLDHGIAAVISRLQRLGPDYRKLRLTMHGFEGKREISDISALPTQCLSVYLRTVILDLAEMYEETVTELEINLRQTRTDDASCHALAERLDLSGNYDHDHRLSCRTLRISECGRSAIIESVAKLHELKRFELICDLKDRYEVRDTELEEYHSKLRHIPDVRVEYAEA</sequence>
<dbReference type="Proteomes" id="UP000601435">
    <property type="component" value="Unassembled WGS sequence"/>
</dbReference>
<keyword evidence="1" id="KW-0472">Membrane</keyword>
<evidence type="ECO:0000313" key="2">
    <source>
        <dbReference type="EMBL" id="CAE7894926.1"/>
    </source>
</evidence>
<feature type="transmembrane region" description="Helical" evidence="1">
    <location>
        <begin position="84"/>
        <end position="102"/>
    </location>
</feature>
<dbReference type="EMBL" id="CAJNJA010068486">
    <property type="protein sequence ID" value="CAE7894926.1"/>
    <property type="molecule type" value="Genomic_DNA"/>
</dbReference>
<accession>A0A813B822</accession>
<dbReference type="AlphaFoldDB" id="A0A813B822"/>
<feature type="transmembrane region" description="Helical" evidence="1">
    <location>
        <begin position="185"/>
        <end position="207"/>
    </location>
</feature>
<evidence type="ECO:0000313" key="3">
    <source>
        <dbReference type="Proteomes" id="UP000601435"/>
    </source>
</evidence>
<evidence type="ECO:0000256" key="1">
    <source>
        <dbReference type="SAM" id="Phobius"/>
    </source>
</evidence>
<comment type="caution">
    <text evidence="2">The sequence shown here is derived from an EMBL/GenBank/DDBJ whole genome shotgun (WGS) entry which is preliminary data.</text>
</comment>
<keyword evidence="1" id="KW-1133">Transmembrane helix</keyword>